<feature type="transmembrane region" description="Helical" evidence="1">
    <location>
        <begin position="191"/>
        <end position="214"/>
    </location>
</feature>
<dbReference type="Proteomes" id="UP000216498">
    <property type="component" value="Unassembled WGS sequence"/>
</dbReference>
<name>A0A265N658_9BACI</name>
<feature type="transmembrane region" description="Helical" evidence="1">
    <location>
        <begin position="158"/>
        <end position="179"/>
    </location>
</feature>
<feature type="transmembrane region" description="Helical" evidence="1">
    <location>
        <begin position="30"/>
        <end position="55"/>
    </location>
</feature>
<evidence type="ECO:0000256" key="1">
    <source>
        <dbReference type="SAM" id="Phobius"/>
    </source>
</evidence>
<keyword evidence="3" id="KW-1185">Reference proteome</keyword>
<dbReference type="RefSeq" id="WP_094887237.1">
    <property type="nucleotide sequence ID" value="NZ_NPMS01000012.1"/>
</dbReference>
<feature type="transmembrane region" description="Helical" evidence="1">
    <location>
        <begin position="75"/>
        <end position="104"/>
    </location>
</feature>
<feature type="transmembrane region" description="Helical" evidence="1">
    <location>
        <begin position="116"/>
        <end position="138"/>
    </location>
</feature>
<accession>A0A265N658</accession>
<evidence type="ECO:0000313" key="2">
    <source>
        <dbReference type="EMBL" id="OZU87281.1"/>
    </source>
</evidence>
<reference evidence="2 3" key="1">
    <citation type="submission" date="2017-08" db="EMBL/GenBank/DDBJ databases">
        <title>Virgibacillus indicus sp. nov. and Virgibacillus profoundi sp. nov, two moderately halophilic bacteria isolated from marine sediment by using the Microfluidic Streak Plate.</title>
        <authorList>
            <person name="Xu B."/>
            <person name="Hu B."/>
            <person name="Wang J."/>
            <person name="Zhu Y."/>
            <person name="Huang L."/>
            <person name="Du W."/>
            <person name="Huang Y."/>
        </authorList>
    </citation>
    <scope>NUCLEOTIDE SEQUENCE [LARGE SCALE GENOMIC DNA]</scope>
    <source>
        <strain evidence="2 3">IO3-P2-C2</strain>
    </source>
</reference>
<keyword evidence="1" id="KW-0812">Transmembrane</keyword>
<dbReference type="OrthoDB" id="2455856at2"/>
<evidence type="ECO:0008006" key="4">
    <source>
        <dbReference type="Google" id="ProtNLM"/>
    </source>
</evidence>
<proteinExistence type="predicted"/>
<sequence length="224" mass="26288">MTYYVNVFRMLFSLDDHLFRIHKAEKIHKLWKATVLLILLCIVVYTWMAMLGIGTDMISSTAVQGGQLEYEQSKFWFIIGRMVYAIVFACIILFLPSLLFYLLTGIPYRKLLIMQQLVLFVMLIERIIWIPLVTLNGLDWYVSPLSFGIIASYLTEVSWAIYFFGAISLFQLWIIWFQVKYLNGFSSIRKRWIWINVIGLHILFWCVAALLAYADTYIVSGWFA</sequence>
<gene>
    <name evidence="2" type="ORF">CIL03_17845</name>
</gene>
<dbReference type="EMBL" id="NPMS01000012">
    <property type="protein sequence ID" value="OZU87281.1"/>
    <property type="molecule type" value="Genomic_DNA"/>
</dbReference>
<keyword evidence="1" id="KW-1133">Transmembrane helix</keyword>
<dbReference type="AlphaFoldDB" id="A0A265N658"/>
<keyword evidence="1" id="KW-0472">Membrane</keyword>
<organism evidence="2 3">
    <name type="scientific">Virgibacillus indicus</name>
    <dbReference type="NCBI Taxonomy" id="2024554"/>
    <lineage>
        <taxon>Bacteria</taxon>
        <taxon>Bacillati</taxon>
        <taxon>Bacillota</taxon>
        <taxon>Bacilli</taxon>
        <taxon>Bacillales</taxon>
        <taxon>Bacillaceae</taxon>
        <taxon>Virgibacillus</taxon>
    </lineage>
</organism>
<protein>
    <recommendedName>
        <fullName evidence="4">Yip1 domain-containing protein</fullName>
    </recommendedName>
</protein>
<comment type="caution">
    <text evidence="2">The sequence shown here is derived from an EMBL/GenBank/DDBJ whole genome shotgun (WGS) entry which is preliminary data.</text>
</comment>
<evidence type="ECO:0000313" key="3">
    <source>
        <dbReference type="Proteomes" id="UP000216498"/>
    </source>
</evidence>